<organism evidence="1 2">
    <name type="scientific">Ruminiclostridium papyrosolvens C7</name>
    <dbReference type="NCBI Taxonomy" id="1330534"/>
    <lineage>
        <taxon>Bacteria</taxon>
        <taxon>Bacillati</taxon>
        <taxon>Bacillota</taxon>
        <taxon>Clostridia</taxon>
        <taxon>Eubacteriales</taxon>
        <taxon>Oscillospiraceae</taxon>
        <taxon>Ruminiclostridium</taxon>
    </lineage>
</organism>
<dbReference type="AlphaFoldDB" id="U4QWP1"/>
<protein>
    <submittedName>
        <fullName evidence="1">Uncharacterized protein</fullName>
    </submittedName>
</protein>
<name>U4QWP1_9FIRM</name>
<accession>U4QWP1</accession>
<reference evidence="1 2" key="1">
    <citation type="journal article" date="2013" name="Genome Announc.">
        <title>Draft Genome Sequence of the Cellulolytic Bacterium Clostridium papyrosolvens C7 (ATCC 700395).</title>
        <authorList>
            <person name="Zepeda V."/>
            <person name="Dassa B."/>
            <person name="Borovok I."/>
            <person name="Lamed R."/>
            <person name="Bayer E.A."/>
            <person name="Cate J.H."/>
        </authorList>
    </citation>
    <scope>NUCLEOTIDE SEQUENCE [LARGE SCALE GENOMIC DNA]</scope>
    <source>
        <strain evidence="1 2">C7</strain>
    </source>
</reference>
<gene>
    <name evidence="1" type="ORF">L323_19485</name>
</gene>
<dbReference type="RefSeq" id="WP_020817249.1">
    <property type="nucleotide sequence ID" value="NZ_ATAY01000098.1"/>
</dbReference>
<sequence>MDKTSRILILVEGAKTDFRLMEHLLHIYSIDKNHEIVPYNTNIYVLYQEMFADGDPSSIDLVQLLKEREKDPTKKKIFDARYSDIILIFDFEPQDPQFSGDKILEMMQYFSESSDMGKLYINYPMVEAFYHMKSIPDKDYNDYIVSLEELIEGTYKQRVNRENRNRNYSKFAVNREECNMVIHQNIDKAWRISEARQKLGAVDQLLPDLIEVLMKQLSKVEVEKVIPILCTCVFYIADYNPKFLNG</sequence>
<proteinExistence type="predicted"/>
<comment type="caution">
    <text evidence="1">The sequence shown here is derived from an EMBL/GenBank/DDBJ whole genome shotgun (WGS) entry which is preliminary data.</text>
</comment>
<evidence type="ECO:0000313" key="2">
    <source>
        <dbReference type="Proteomes" id="UP000016860"/>
    </source>
</evidence>
<dbReference type="EMBL" id="ATAY01000098">
    <property type="protein sequence ID" value="EPR07711.1"/>
    <property type="molecule type" value="Genomic_DNA"/>
</dbReference>
<dbReference type="Proteomes" id="UP000016860">
    <property type="component" value="Unassembled WGS sequence"/>
</dbReference>
<evidence type="ECO:0000313" key="1">
    <source>
        <dbReference type="EMBL" id="EPR07711.1"/>
    </source>
</evidence>
<dbReference type="PATRIC" id="fig|1330534.3.peg.3866"/>